<dbReference type="EMBL" id="AWFH01000023">
    <property type="protein sequence ID" value="KCZ60328.1"/>
    <property type="molecule type" value="Genomic_DNA"/>
</dbReference>
<organism evidence="2 3">
    <name type="scientific">Hyphomonas atlantica</name>
    <dbReference type="NCBI Taxonomy" id="1280948"/>
    <lineage>
        <taxon>Bacteria</taxon>
        <taxon>Pseudomonadati</taxon>
        <taxon>Pseudomonadota</taxon>
        <taxon>Alphaproteobacteria</taxon>
        <taxon>Hyphomonadales</taxon>
        <taxon>Hyphomonadaceae</taxon>
        <taxon>Hyphomonas</taxon>
    </lineage>
</organism>
<proteinExistence type="predicted"/>
<evidence type="ECO:0000256" key="1">
    <source>
        <dbReference type="SAM" id="Phobius"/>
    </source>
</evidence>
<dbReference type="AlphaFoldDB" id="A0A059E099"/>
<protein>
    <submittedName>
        <fullName evidence="2">Uncharacterized protein</fullName>
    </submittedName>
</protein>
<name>A0A059E099_9PROT</name>
<reference evidence="2 3" key="1">
    <citation type="journal article" date="2014" name="Antonie Van Leeuwenhoek">
        <title>Hyphomonas beringensis sp. nov. and Hyphomonas chukchiensis sp. nov., isolated from surface seawater of the Bering Sea and Chukchi Sea.</title>
        <authorList>
            <person name="Li C."/>
            <person name="Lai Q."/>
            <person name="Li G."/>
            <person name="Dong C."/>
            <person name="Wang J."/>
            <person name="Liao Y."/>
            <person name="Shao Z."/>
        </authorList>
    </citation>
    <scope>NUCLEOTIDE SEQUENCE [LARGE SCALE GENOMIC DNA]</scope>
    <source>
        <strain evidence="2 3">22II1-22F38</strain>
    </source>
</reference>
<sequence>MDDKKDGLGNVKARPVWLIALIPLLGVVFGAWFVLKHLF</sequence>
<dbReference type="PATRIC" id="fig|1280948.3.peg.2046"/>
<feature type="transmembrane region" description="Helical" evidence="1">
    <location>
        <begin position="16"/>
        <end position="35"/>
    </location>
</feature>
<keyword evidence="3" id="KW-1185">Reference proteome</keyword>
<keyword evidence="1" id="KW-0812">Transmembrane</keyword>
<dbReference type="STRING" id="1280948.HY36_04940"/>
<comment type="caution">
    <text evidence="2">The sequence shown here is derived from an EMBL/GenBank/DDBJ whole genome shotgun (WGS) entry which is preliminary data.</text>
</comment>
<evidence type="ECO:0000313" key="2">
    <source>
        <dbReference type="EMBL" id="KCZ60328.1"/>
    </source>
</evidence>
<evidence type="ECO:0000313" key="3">
    <source>
        <dbReference type="Proteomes" id="UP000024547"/>
    </source>
</evidence>
<keyword evidence="1" id="KW-1133">Transmembrane helix</keyword>
<keyword evidence="1" id="KW-0472">Membrane</keyword>
<accession>A0A059E099</accession>
<gene>
    <name evidence="2" type="ORF">HY36_04940</name>
</gene>
<dbReference type="Proteomes" id="UP000024547">
    <property type="component" value="Unassembled WGS sequence"/>
</dbReference>